<feature type="domain" description="Tyrosine-protein phosphatase" evidence="1">
    <location>
        <begin position="1"/>
        <end position="68"/>
    </location>
</feature>
<dbReference type="PANTHER" id="PTHR45706">
    <property type="entry name" value="TYROSINE-PROTEIN PHOSPHATASE"/>
    <property type="match status" value="1"/>
</dbReference>
<evidence type="ECO:0000259" key="1">
    <source>
        <dbReference type="PROSITE" id="PS50055"/>
    </source>
</evidence>
<evidence type="ECO:0000313" key="2">
    <source>
        <dbReference type="EMBL" id="KAH3792546.1"/>
    </source>
</evidence>
<accession>A0A9D4IY29</accession>
<sequence length="68" mass="8063">MVTNTVEDGKRKCFQYRPDDTQNTSQFGDINISMIRQEMYADFVTRELQCTKVNRKDVHTVYHCHFTA</sequence>
<proteinExistence type="predicted"/>
<reference evidence="2" key="1">
    <citation type="journal article" date="2019" name="bioRxiv">
        <title>The Genome of the Zebra Mussel, Dreissena polymorpha: A Resource for Invasive Species Research.</title>
        <authorList>
            <person name="McCartney M.A."/>
            <person name="Auch B."/>
            <person name="Kono T."/>
            <person name="Mallez S."/>
            <person name="Zhang Y."/>
            <person name="Obille A."/>
            <person name="Becker A."/>
            <person name="Abrahante J.E."/>
            <person name="Garbe J."/>
            <person name="Badalamenti J.P."/>
            <person name="Herman A."/>
            <person name="Mangelson H."/>
            <person name="Liachko I."/>
            <person name="Sullivan S."/>
            <person name="Sone E.D."/>
            <person name="Koren S."/>
            <person name="Silverstein K.A.T."/>
            <person name="Beckman K.B."/>
            <person name="Gohl D.M."/>
        </authorList>
    </citation>
    <scope>NUCLEOTIDE SEQUENCE</scope>
    <source>
        <strain evidence="2">Duluth1</strain>
        <tissue evidence="2">Whole animal</tissue>
    </source>
</reference>
<keyword evidence="3" id="KW-1185">Reference proteome</keyword>
<dbReference type="PANTHER" id="PTHR45706:SF4">
    <property type="entry name" value="TYROSINE-PROTEIN PHOSPHATASE"/>
    <property type="match status" value="1"/>
</dbReference>
<gene>
    <name evidence="2" type="ORF">DPMN_146042</name>
</gene>
<dbReference type="InterPro" id="IPR029021">
    <property type="entry name" value="Prot-tyrosine_phosphatase-like"/>
</dbReference>
<dbReference type="InterPro" id="IPR000242">
    <property type="entry name" value="PTP_cat"/>
</dbReference>
<dbReference type="Pfam" id="PF00102">
    <property type="entry name" value="Y_phosphatase"/>
    <property type="match status" value="1"/>
</dbReference>
<protein>
    <recommendedName>
        <fullName evidence="1">Tyrosine-protein phosphatase domain-containing protein</fullName>
    </recommendedName>
</protein>
<dbReference type="EMBL" id="JAIWYP010000007">
    <property type="protein sequence ID" value="KAH3792546.1"/>
    <property type="molecule type" value="Genomic_DNA"/>
</dbReference>
<comment type="caution">
    <text evidence="2">The sequence shown here is derived from an EMBL/GenBank/DDBJ whole genome shotgun (WGS) entry which is preliminary data.</text>
</comment>
<dbReference type="PROSITE" id="PS50055">
    <property type="entry name" value="TYR_PHOSPHATASE_PTP"/>
    <property type="match status" value="1"/>
</dbReference>
<dbReference type="SUPFAM" id="SSF52799">
    <property type="entry name" value="(Phosphotyrosine protein) phosphatases II"/>
    <property type="match status" value="1"/>
</dbReference>
<dbReference type="Gene3D" id="3.90.190.10">
    <property type="entry name" value="Protein tyrosine phosphatase superfamily"/>
    <property type="match status" value="1"/>
</dbReference>
<reference evidence="2" key="2">
    <citation type="submission" date="2020-11" db="EMBL/GenBank/DDBJ databases">
        <authorList>
            <person name="McCartney M.A."/>
            <person name="Auch B."/>
            <person name="Kono T."/>
            <person name="Mallez S."/>
            <person name="Becker A."/>
            <person name="Gohl D.M."/>
            <person name="Silverstein K.A.T."/>
            <person name="Koren S."/>
            <person name="Bechman K.B."/>
            <person name="Herman A."/>
            <person name="Abrahante J.E."/>
            <person name="Garbe J."/>
        </authorList>
    </citation>
    <scope>NUCLEOTIDE SEQUENCE</scope>
    <source>
        <strain evidence="2">Duluth1</strain>
        <tissue evidence="2">Whole animal</tissue>
    </source>
</reference>
<dbReference type="Proteomes" id="UP000828390">
    <property type="component" value="Unassembled WGS sequence"/>
</dbReference>
<organism evidence="2 3">
    <name type="scientific">Dreissena polymorpha</name>
    <name type="common">Zebra mussel</name>
    <name type="synonym">Mytilus polymorpha</name>
    <dbReference type="NCBI Taxonomy" id="45954"/>
    <lineage>
        <taxon>Eukaryota</taxon>
        <taxon>Metazoa</taxon>
        <taxon>Spiralia</taxon>
        <taxon>Lophotrochozoa</taxon>
        <taxon>Mollusca</taxon>
        <taxon>Bivalvia</taxon>
        <taxon>Autobranchia</taxon>
        <taxon>Heteroconchia</taxon>
        <taxon>Euheterodonta</taxon>
        <taxon>Imparidentia</taxon>
        <taxon>Neoheterodontei</taxon>
        <taxon>Myida</taxon>
        <taxon>Dreissenoidea</taxon>
        <taxon>Dreissenidae</taxon>
        <taxon>Dreissena</taxon>
    </lineage>
</organism>
<name>A0A9D4IY29_DREPO</name>
<dbReference type="GO" id="GO:0004725">
    <property type="term" value="F:protein tyrosine phosphatase activity"/>
    <property type="evidence" value="ECO:0007669"/>
    <property type="project" value="InterPro"/>
</dbReference>
<dbReference type="AlphaFoldDB" id="A0A9D4IY29"/>
<evidence type="ECO:0000313" key="3">
    <source>
        <dbReference type="Proteomes" id="UP000828390"/>
    </source>
</evidence>